<dbReference type="InterPro" id="IPR001789">
    <property type="entry name" value="Sig_transdc_resp-reg_receiver"/>
</dbReference>
<name>A0A432MGP7_9BACT</name>
<comment type="caution">
    <text evidence="3">The sequence shown here is derived from an EMBL/GenBank/DDBJ whole genome shotgun (WGS) entry which is preliminary data.</text>
</comment>
<reference evidence="3 4" key="1">
    <citation type="submission" date="2018-12" db="EMBL/GenBank/DDBJ databases">
        <authorList>
            <person name="Toschakov S.V."/>
        </authorList>
    </citation>
    <scope>NUCLEOTIDE SEQUENCE [LARGE SCALE GENOMIC DNA]</scope>
    <source>
        <strain evidence="3 4">GM2012</strain>
    </source>
</reference>
<dbReference type="EMBL" id="RYZH01000038">
    <property type="protein sequence ID" value="RUL85641.1"/>
    <property type="molecule type" value="Genomic_DNA"/>
</dbReference>
<evidence type="ECO:0000259" key="2">
    <source>
        <dbReference type="PROSITE" id="PS50110"/>
    </source>
</evidence>
<dbReference type="AlphaFoldDB" id="A0A432MGP7"/>
<evidence type="ECO:0000313" key="3">
    <source>
        <dbReference type="EMBL" id="RUL85641.1"/>
    </source>
</evidence>
<dbReference type="GO" id="GO:0000160">
    <property type="term" value="P:phosphorelay signal transduction system"/>
    <property type="evidence" value="ECO:0007669"/>
    <property type="project" value="InterPro"/>
</dbReference>
<dbReference type="PROSITE" id="PS50110">
    <property type="entry name" value="RESPONSE_REGULATORY"/>
    <property type="match status" value="1"/>
</dbReference>
<evidence type="ECO:0000256" key="1">
    <source>
        <dbReference type="PROSITE-ProRule" id="PRU00169"/>
    </source>
</evidence>
<dbReference type="Proteomes" id="UP000280296">
    <property type="component" value="Unassembled WGS sequence"/>
</dbReference>
<dbReference type="OrthoDB" id="279132at2"/>
<evidence type="ECO:0000313" key="4">
    <source>
        <dbReference type="Proteomes" id="UP000280296"/>
    </source>
</evidence>
<reference evidence="3 4" key="2">
    <citation type="submission" date="2019-01" db="EMBL/GenBank/DDBJ databases">
        <title>Tautonia sociabilis, a novel thermotolerant planctomycete of Isosphaeraceae family, isolated from a 4000 m deep subterranean habitat.</title>
        <authorList>
            <person name="Kovaleva O.L."/>
            <person name="Elcheninov A.G."/>
            <person name="Van Heerden E."/>
            <person name="Toshchakov S.V."/>
            <person name="Novikov A."/>
            <person name="Bonch-Osmolovskaya E.A."/>
            <person name="Kublanov I.V."/>
        </authorList>
    </citation>
    <scope>NUCLEOTIDE SEQUENCE [LARGE SCALE GENOMIC DNA]</scope>
    <source>
        <strain evidence="3 4">GM2012</strain>
    </source>
</reference>
<organism evidence="3 4">
    <name type="scientific">Tautonia sociabilis</name>
    <dbReference type="NCBI Taxonomy" id="2080755"/>
    <lineage>
        <taxon>Bacteria</taxon>
        <taxon>Pseudomonadati</taxon>
        <taxon>Planctomycetota</taxon>
        <taxon>Planctomycetia</taxon>
        <taxon>Isosphaerales</taxon>
        <taxon>Isosphaeraceae</taxon>
        <taxon>Tautonia</taxon>
    </lineage>
</organism>
<sequence>MTTRHVLSVGQCGFDHSSISRFLRQAIGARVEPVPSSEEALSALRADPSRYDLVLVNRVFDSGGSGIDLIRSIRQDAALAGVPVMLVSDHQDAQRQAVALGALPGFGKSQLGDPTTADRLKDALACPGGS</sequence>
<dbReference type="InterPro" id="IPR011006">
    <property type="entry name" value="CheY-like_superfamily"/>
</dbReference>
<accession>A0A432MGP7</accession>
<keyword evidence="4" id="KW-1185">Reference proteome</keyword>
<dbReference type="Gene3D" id="3.40.50.2300">
    <property type="match status" value="1"/>
</dbReference>
<dbReference type="SUPFAM" id="SSF52172">
    <property type="entry name" value="CheY-like"/>
    <property type="match status" value="1"/>
</dbReference>
<proteinExistence type="predicted"/>
<feature type="domain" description="Response regulatory" evidence="2">
    <location>
        <begin position="5"/>
        <end position="128"/>
    </location>
</feature>
<protein>
    <submittedName>
        <fullName evidence="3">Response regulator transcription factor</fullName>
    </submittedName>
</protein>
<comment type="caution">
    <text evidence="1">Lacks conserved residue(s) required for the propagation of feature annotation.</text>
</comment>
<gene>
    <name evidence="3" type="ORF">TsocGM_18025</name>
</gene>